<dbReference type="AlphaFoldDB" id="A0A231Q1P2"/>
<keyword evidence="2" id="KW-1133">Transmembrane helix</keyword>
<name>A0A231Q1P2_9LACO</name>
<evidence type="ECO:0000313" key="3">
    <source>
        <dbReference type="EMBL" id="OXS41064.1"/>
    </source>
</evidence>
<accession>A0A231Q1P2</accession>
<keyword evidence="2" id="KW-0472">Membrane</keyword>
<proteinExistence type="predicted"/>
<feature type="coiled-coil region" evidence="1">
    <location>
        <begin position="52"/>
        <end position="100"/>
    </location>
</feature>
<keyword evidence="2" id="KW-0812">Transmembrane</keyword>
<reference evidence="3 4" key="1">
    <citation type="submission" date="2016-03" db="EMBL/GenBank/DDBJ databases">
        <title>Sequencing of Lactobacillus Species from Commercial Turkeys.</title>
        <authorList>
            <person name="Johnson T.J."/>
            <person name="Youmans B.P."/>
            <person name="Case K.A."/>
        </authorList>
    </citation>
    <scope>NUCLEOTIDE SEQUENCE [LARGE SCALE GENOMIC DNA]</scope>
    <source>
        <strain evidence="3 4">UMNLA1</strain>
    </source>
</reference>
<sequence>MHTLLGYSWAEIASIMAVISVLFSSVYWLIRHGAKALNNAITIGTYPLQQQFKELTSTIKQLNSNFDEQRKSLKKLEDEVEEHDKTILLHDEKIKRLEERK</sequence>
<dbReference type="EMBL" id="LUGO01000035">
    <property type="protein sequence ID" value="OXS41064.1"/>
    <property type="molecule type" value="Genomic_DNA"/>
</dbReference>
<comment type="caution">
    <text evidence="3">The sequence shown here is derived from an EMBL/GenBank/DDBJ whole genome shotgun (WGS) entry which is preliminary data.</text>
</comment>
<dbReference type="RefSeq" id="WP_094067175.1">
    <property type="nucleotide sequence ID" value="NZ_LUGO01000035.1"/>
</dbReference>
<gene>
    <name evidence="3" type="ORF">AYP69_03595</name>
</gene>
<evidence type="ECO:0000256" key="1">
    <source>
        <dbReference type="SAM" id="Coils"/>
    </source>
</evidence>
<organism evidence="3 4">
    <name type="scientific">Ligilactobacillus agilis</name>
    <dbReference type="NCBI Taxonomy" id="1601"/>
    <lineage>
        <taxon>Bacteria</taxon>
        <taxon>Bacillati</taxon>
        <taxon>Bacillota</taxon>
        <taxon>Bacilli</taxon>
        <taxon>Lactobacillales</taxon>
        <taxon>Lactobacillaceae</taxon>
        <taxon>Ligilactobacillus</taxon>
    </lineage>
</organism>
<evidence type="ECO:0000313" key="4">
    <source>
        <dbReference type="Proteomes" id="UP000215261"/>
    </source>
</evidence>
<evidence type="ECO:0000256" key="2">
    <source>
        <dbReference type="SAM" id="Phobius"/>
    </source>
</evidence>
<feature type="transmembrane region" description="Helical" evidence="2">
    <location>
        <begin position="12"/>
        <end position="30"/>
    </location>
</feature>
<keyword evidence="1" id="KW-0175">Coiled coil</keyword>
<protein>
    <submittedName>
        <fullName evidence="3">Uncharacterized protein</fullName>
    </submittedName>
</protein>
<dbReference type="Proteomes" id="UP000215261">
    <property type="component" value="Unassembled WGS sequence"/>
</dbReference>